<feature type="binding site" evidence="12">
    <location>
        <position position="101"/>
    </location>
    <ligand>
        <name>CoA</name>
        <dbReference type="ChEBI" id="CHEBI:57287"/>
    </ligand>
</feature>
<dbReference type="Pfam" id="PF17837">
    <property type="entry name" value="4PPT_N"/>
    <property type="match status" value="1"/>
</dbReference>
<evidence type="ECO:0000313" key="16">
    <source>
        <dbReference type="EMBL" id="MBA5635780.1"/>
    </source>
</evidence>
<dbReference type="InterPro" id="IPR037143">
    <property type="entry name" value="4-PPantetheinyl_Trfase_dom_sf"/>
</dbReference>
<dbReference type="GO" id="GO:0009366">
    <property type="term" value="C:enterobactin synthetase complex"/>
    <property type="evidence" value="ECO:0007669"/>
    <property type="project" value="InterPro"/>
</dbReference>
<feature type="binding site" evidence="13">
    <location>
        <position position="52"/>
    </location>
    <ligand>
        <name>Mg(2+)</name>
        <dbReference type="ChEBI" id="CHEBI:18420"/>
    </ligand>
</feature>
<dbReference type="EMBL" id="JACEZT010000001">
    <property type="protein sequence ID" value="MBA5635780.1"/>
    <property type="molecule type" value="Genomic_DNA"/>
</dbReference>
<feature type="binding site" evidence="13">
    <location>
        <position position="53"/>
    </location>
    <ligand>
        <name>Mg(2+)</name>
        <dbReference type="ChEBI" id="CHEBI:18420"/>
    </ligand>
</feature>
<evidence type="ECO:0000259" key="14">
    <source>
        <dbReference type="Pfam" id="PF01648"/>
    </source>
</evidence>
<evidence type="ECO:0000256" key="1">
    <source>
        <dbReference type="ARBA" id="ARBA00003937"/>
    </source>
</evidence>
<comment type="catalytic activity">
    <reaction evidence="11">
        <text>apo-[peptidyl-carrier protein] + CoA = holo-[peptidyl-carrier protein] + adenosine 3',5'-bisphosphate + H(+)</text>
        <dbReference type="Rhea" id="RHEA:46228"/>
        <dbReference type="Rhea" id="RHEA-COMP:11479"/>
        <dbReference type="Rhea" id="RHEA-COMP:11480"/>
        <dbReference type="ChEBI" id="CHEBI:15378"/>
        <dbReference type="ChEBI" id="CHEBI:29999"/>
        <dbReference type="ChEBI" id="CHEBI:57287"/>
        <dbReference type="ChEBI" id="CHEBI:58343"/>
        <dbReference type="ChEBI" id="CHEBI:64479"/>
    </reaction>
</comment>
<sequence length="165" mass="18240">MQLGAADTTVGINADRSPRWPRHVVGSITHSRTLVAVALARQSQVRAIGIDAEPIVAAADLEAIEHLCLTPRERQTLEEQSQLPRHMAVTAIFSAKEALYKCLYPLVQRYFDFQCAQIDLTGMADGVIHARLLHTLSPEFCAGYTITGSYLGQLDHTFTAFCLTW</sequence>
<protein>
    <recommendedName>
        <fullName evidence="5">Enterobactin synthase component D</fullName>
    </recommendedName>
    <alternativeName>
        <fullName evidence="8">4'-phosphopantetheinyl transferase EntD</fullName>
    </alternativeName>
    <alternativeName>
        <fullName evidence="9">Enterochelin synthase D</fullName>
    </alternativeName>
</protein>
<proteinExistence type="inferred from homology"/>
<feature type="binding site" evidence="13">
    <location>
        <position position="51"/>
    </location>
    <ligand>
        <name>Mg(2+)</name>
        <dbReference type="ChEBI" id="CHEBI:18420"/>
    </ligand>
</feature>
<keyword evidence="13" id="KW-0479">Metal-binding</keyword>
<reference evidence="16 17" key="1">
    <citation type="submission" date="2020-07" db="EMBL/GenBank/DDBJ databases">
        <title>Novel species isolated from subtropical streams in China.</title>
        <authorList>
            <person name="Lu H."/>
        </authorList>
    </citation>
    <scope>NUCLEOTIDE SEQUENCE [LARGE SCALE GENOMIC DNA]</scope>
    <source>
        <strain evidence="16 17">LX20W</strain>
    </source>
</reference>
<dbReference type="Proteomes" id="UP000534388">
    <property type="component" value="Unassembled WGS sequence"/>
</dbReference>
<feature type="domain" description="4'-phosphopantetheinyl transferase" evidence="14">
    <location>
        <begin position="47"/>
        <end position="131"/>
    </location>
</feature>
<dbReference type="Gene3D" id="3.90.470.20">
    <property type="entry name" value="4'-phosphopantetheinyl transferase domain"/>
    <property type="match status" value="1"/>
</dbReference>
<feature type="binding site" evidence="12">
    <location>
        <position position="97"/>
    </location>
    <ligand>
        <name>CoA</name>
        <dbReference type="ChEBI" id="CHEBI:57287"/>
    </ligand>
</feature>
<evidence type="ECO:0000256" key="4">
    <source>
        <dbReference type="ARBA" id="ARBA00011503"/>
    </source>
</evidence>
<keyword evidence="17" id="KW-1185">Reference proteome</keyword>
<comment type="function">
    <text evidence="1">Involved in the biosynthesis of the siderophore enterobactin (enterochelin), which is a macrocyclic trimeric lactone of N-(2,3-dihydroxybenzoyl)-serine. The serine trilactone serves as a scaffolding for the three catechol functionalities that provide hexadentate coordination for the tightly ligated iron(2+) atoms. Plays an essential role in the assembly of the enterobactin by catalyzing the transfer of the 4'-phosphopantetheine (Ppant) moiety from coenzyme A to the apo-domains of both EntB (ArCP domain) and EntF (PCP domain) to yield their holo-forms which make them competent for the activation of 2,3-dihydroxybenzoate (DHB) and L-serine, respectively.</text>
</comment>
<keyword evidence="6 16" id="KW-0808">Transferase</keyword>
<dbReference type="PANTHER" id="PTHR38096:SF1">
    <property type="entry name" value="ENTEROBACTIN SYNTHASE COMPONENT D"/>
    <property type="match status" value="1"/>
</dbReference>
<dbReference type="AlphaFoldDB" id="A0A7W2ENV1"/>
<dbReference type="GO" id="GO:0005886">
    <property type="term" value="C:plasma membrane"/>
    <property type="evidence" value="ECO:0007669"/>
    <property type="project" value="TreeGrafter"/>
</dbReference>
<evidence type="ECO:0000259" key="15">
    <source>
        <dbReference type="Pfam" id="PF17837"/>
    </source>
</evidence>
<evidence type="ECO:0000256" key="12">
    <source>
        <dbReference type="PIRSR" id="PIRSR603542-1"/>
    </source>
</evidence>
<feature type="domain" description="4'-phosphopantetheinyl transferase N-terminal" evidence="15">
    <location>
        <begin position="2"/>
        <end position="40"/>
    </location>
</feature>
<dbReference type="InterPro" id="IPR008278">
    <property type="entry name" value="4-PPantetheinyl_Trfase_dom"/>
</dbReference>
<evidence type="ECO:0000256" key="11">
    <source>
        <dbReference type="ARBA" id="ARBA00049191"/>
    </source>
</evidence>
<evidence type="ECO:0000256" key="7">
    <source>
        <dbReference type="ARBA" id="ARBA00023191"/>
    </source>
</evidence>
<dbReference type="PRINTS" id="PR01399">
    <property type="entry name" value="ENTSNTHTASED"/>
</dbReference>
<comment type="caution">
    <text evidence="16">The sequence shown here is derived from an EMBL/GenBank/DDBJ whole genome shotgun (WGS) entry which is preliminary data.</text>
</comment>
<evidence type="ECO:0000313" key="17">
    <source>
        <dbReference type="Proteomes" id="UP000534388"/>
    </source>
</evidence>
<name>A0A7W2ENV1_9BURK</name>
<dbReference type="InterPro" id="IPR003542">
    <property type="entry name" value="Enbac_synth_compD-like"/>
</dbReference>
<comment type="pathway">
    <text evidence="2">Siderophore biosynthesis; enterobactin biosynthesis.</text>
</comment>
<evidence type="ECO:0000256" key="6">
    <source>
        <dbReference type="ARBA" id="ARBA00022679"/>
    </source>
</evidence>
<dbReference type="GO" id="GO:0000287">
    <property type="term" value="F:magnesium ion binding"/>
    <property type="evidence" value="ECO:0007669"/>
    <property type="project" value="InterPro"/>
</dbReference>
<dbReference type="Pfam" id="PF01648">
    <property type="entry name" value="ACPS"/>
    <property type="match status" value="1"/>
</dbReference>
<dbReference type="SUPFAM" id="SSF56214">
    <property type="entry name" value="4'-phosphopantetheinyl transferase"/>
    <property type="match status" value="1"/>
</dbReference>
<dbReference type="GO" id="GO:0008897">
    <property type="term" value="F:holo-[acyl-carrier-protein] synthase activity"/>
    <property type="evidence" value="ECO:0007669"/>
    <property type="project" value="InterPro"/>
</dbReference>
<dbReference type="InterPro" id="IPR041354">
    <property type="entry name" value="4PPT_N"/>
</dbReference>
<dbReference type="UniPathway" id="UPA00017"/>
<evidence type="ECO:0000256" key="3">
    <source>
        <dbReference type="ARBA" id="ARBA00008342"/>
    </source>
</evidence>
<comment type="catalytic activity">
    <reaction evidence="10">
        <text>apo-[aryl-carrier protein] + CoA = holo-[aryl-carrier protein] + adenosine 3',5'-bisphosphate + H(+)</text>
        <dbReference type="Rhea" id="RHEA:48404"/>
        <dbReference type="Rhea" id="RHEA-COMP:15903"/>
        <dbReference type="Rhea" id="RHEA-COMP:17557"/>
        <dbReference type="ChEBI" id="CHEBI:15378"/>
        <dbReference type="ChEBI" id="CHEBI:29999"/>
        <dbReference type="ChEBI" id="CHEBI:57287"/>
        <dbReference type="ChEBI" id="CHEBI:58343"/>
        <dbReference type="ChEBI" id="CHEBI:64479"/>
    </reaction>
</comment>
<keyword evidence="13" id="KW-0460">Magnesium</keyword>
<comment type="similarity">
    <text evidence="3">Belongs to the P-Pant transferase superfamily. EntD family.</text>
</comment>
<evidence type="ECO:0000256" key="5">
    <source>
        <dbReference type="ARBA" id="ARBA00019087"/>
    </source>
</evidence>
<gene>
    <name evidence="16" type="ORF">H3H37_01765</name>
</gene>
<accession>A0A7W2ENV1</accession>
<keyword evidence="7" id="KW-0259">Enterobactin biosynthesis</keyword>
<comment type="subunit">
    <text evidence="4">EntB, EntD, EntE, and EntF form a multienzyme complex called enterobactin synthase.</text>
</comment>
<feature type="binding site" evidence="12">
    <location>
        <position position="51"/>
    </location>
    <ligand>
        <name>CoA</name>
        <dbReference type="ChEBI" id="CHEBI:57287"/>
    </ligand>
</feature>
<evidence type="ECO:0000256" key="9">
    <source>
        <dbReference type="ARBA" id="ARBA00031996"/>
    </source>
</evidence>
<evidence type="ECO:0000256" key="10">
    <source>
        <dbReference type="ARBA" id="ARBA00049176"/>
    </source>
</evidence>
<comment type="cofactor">
    <cofactor evidence="13">
        <name>Mg(2+)</name>
        <dbReference type="ChEBI" id="CHEBI:18420"/>
    </cofactor>
</comment>
<dbReference type="PANTHER" id="PTHR38096">
    <property type="entry name" value="ENTEROBACTIN SYNTHASE COMPONENT D"/>
    <property type="match status" value="1"/>
</dbReference>
<evidence type="ECO:0000256" key="8">
    <source>
        <dbReference type="ARBA" id="ARBA00029894"/>
    </source>
</evidence>
<organism evidence="16 17">
    <name type="scientific">Rugamonas brunnea</name>
    <dbReference type="NCBI Taxonomy" id="2758569"/>
    <lineage>
        <taxon>Bacteria</taxon>
        <taxon>Pseudomonadati</taxon>
        <taxon>Pseudomonadota</taxon>
        <taxon>Betaproteobacteria</taxon>
        <taxon>Burkholderiales</taxon>
        <taxon>Oxalobacteraceae</taxon>
        <taxon>Telluria group</taxon>
        <taxon>Rugamonas</taxon>
    </lineage>
</organism>
<feature type="binding site" evidence="12">
    <location>
        <begin position="29"/>
        <end position="30"/>
    </location>
    <ligand>
        <name>CoA</name>
        <dbReference type="ChEBI" id="CHEBI:57287"/>
    </ligand>
</feature>
<dbReference type="GO" id="GO:0009239">
    <property type="term" value="P:enterobactin biosynthetic process"/>
    <property type="evidence" value="ECO:0007669"/>
    <property type="project" value="UniProtKB-UniPathway"/>
</dbReference>
<evidence type="ECO:0000256" key="2">
    <source>
        <dbReference type="ARBA" id="ARBA00004993"/>
    </source>
</evidence>
<evidence type="ECO:0000256" key="13">
    <source>
        <dbReference type="PIRSR" id="PIRSR603542-2"/>
    </source>
</evidence>